<dbReference type="SMART" id="SM00220">
    <property type="entry name" value="S_TKc"/>
    <property type="match status" value="1"/>
</dbReference>
<reference evidence="8 9" key="1">
    <citation type="journal article" date="2018" name="PLoS Genet.">
        <title>Repeat elements organise 3D genome structure and mediate transcription in the filamentous fungus Epichloe festucae.</title>
        <authorList>
            <person name="Winter D.J."/>
            <person name="Ganley A.R.D."/>
            <person name="Young C.A."/>
            <person name="Liachko I."/>
            <person name="Schardl C.L."/>
            <person name="Dupont P.Y."/>
            <person name="Berry D."/>
            <person name="Ram A."/>
            <person name="Scott B."/>
            <person name="Cox M.P."/>
        </authorList>
    </citation>
    <scope>NUCLEOTIDE SEQUENCE [LARGE SCALE GENOMIC DNA]</scope>
    <source>
        <strain evidence="8 9">Fl1</strain>
    </source>
</reference>
<evidence type="ECO:0000256" key="5">
    <source>
        <dbReference type="ARBA" id="ARBA00022840"/>
    </source>
</evidence>
<name>A0A7S9KRA1_EPIFF</name>
<gene>
    <name evidence="8" type="ORF">C2857_000452</name>
</gene>
<keyword evidence="1" id="KW-0723">Serine/threonine-protein kinase</keyword>
<dbReference type="PANTHER" id="PTHR45646:SF11">
    <property type="entry name" value="SERINE_THREONINE-PROTEIN KINASE DOA"/>
    <property type="match status" value="1"/>
</dbReference>
<dbReference type="OrthoDB" id="5979581at2759"/>
<dbReference type="PANTHER" id="PTHR45646">
    <property type="entry name" value="SERINE/THREONINE-PROTEIN KINASE DOA-RELATED"/>
    <property type="match status" value="1"/>
</dbReference>
<organism evidence="8 9">
    <name type="scientific">Epichloe festucae (strain Fl1)</name>
    <dbReference type="NCBI Taxonomy" id="877507"/>
    <lineage>
        <taxon>Eukaryota</taxon>
        <taxon>Fungi</taxon>
        <taxon>Dikarya</taxon>
        <taxon>Ascomycota</taxon>
        <taxon>Pezizomycotina</taxon>
        <taxon>Sordariomycetes</taxon>
        <taxon>Hypocreomycetidae</taxon>
        <taxon>Hypocreales</taxon>
        <taxon>Clavicipitaceae</taxon>
        <taxon>Epichloe</taxon>
    </lineage>
</organism>
<evidence type="ECO:0000256" key="2">
    <source>
        <dbReference type="ARBA" id="ARBA00022679"/>
    </source>
</evidence>
<proteinExistence type="predicted"/>
<keyword evidence="3" id="KW-0547">Nucleotide-binding</keyword>
<evidence type="ECO:0000256" key="4">
    <source>
        <dbReference type="ARBA" id="ARBA00022777"/>
    </source>
</evidence>
<dbReference type="GO" id="GO:0005524">
    <property type="term" value="F:ATP binding"/>
    <property type="evidence" value="ECO:0007669"/>
    <property type="project" value="UniProtKB-KW"/>
</dbReference>
<dbReference type="Proteomes" id="UP000594364">
    <property type="component" value="Chromosome 3"/>
</dbReference>
<keyword evidence="5" id="KW-0067">ATP-binding</keyword>
<accession>A0A7S9KRA1</accession>
<dbReference type="GO" id="GO:0004674">
    <property type="term" value="F:protein serine/threonine kinase activity"/>
    <property type="evidence" value="ECO:0007669"/>
    <property type="project" value="UniProtKB-KW"/>
</dbReference>
<feature type="region of interest" description="Disordered" evidence="6">
    <location>
        <begin position="1"/>
        <end position="20"/>
    </location>
</feature>
<dbReference type="GO" id="GO:0005634">
    <property type="term" value="C:nucleus"/>
    <property type="evidence" value="ECO:0007669"/>
    <property type="project" value="TreeGrafter"/>
</dbReference>
<dbReference type="InterPro" id="IPR051175">
    <property type="entry name" value="CLK_kinases"/>
</dbReference>
<evidence type="ECO:0000313" key="8">
    <source>
        <dbReference type="EMBL" id="QPG98946.1"/>
    </source>
</evidence>
<evidence type="ECO:0000256" key="1">
    <source>
        <dbReference type="ARBA" id="ARBA00022527"/>
    </source>
</evidence>
<evidence type="ECO:0000256" key="3">
    <source>
        <dbReference type="ARBA" id="ARBA00022741"/>
    </source>
</evidence>
<dbReference type="InterPro" id="IPR000719">
    <property type="entry name" value="Prot_kinase_dom"/>
</dbReference>
<feature type="domain" description="Protein kinase" evidence="7">
    <location>
        <begin position="60"/>
        <end position="437"/>
    </location>
</feature>
<dbReference type="InterPro" id="IPR011009">
    <property type="entry name" value="Kinase-like_dom_sf"/>
</dbReference>
<dbReference type="Gene3D" id="1.10.510.10">
    <property type="entry name" value="Transferase(Phosphotransferase) domain 1"/>
    <property type="match status" value="1"/>
</dbReference>
<evidence type="ECO:0000259" key="7">
    <source>
        <dbReference type="PROSITE" id="PS50011"/>
    </source>
</evidence>
<keyword evidence="9" id="KW-1185">Reference proteome</keyword>
<dbReference type="AlphaFoldDB" id="A0A7S9KRA1"/>
<dbReference type="GO" id="GO:0043484">
    <property type="term" value="P:regulation of RNA splicing"/>
    <property type="evidence" value="ECO:0007669"/>
    <property type="project" value="TreeGrafter"/>
</dbReference>
<keyword evidence="2" id="KW-0808">Transferase</keyword>
<dbReference type="Gene3D" id="3.30.200.20">
    <property type="entry name" value="Phosphorylase Kinase, domain 1"/>
    <property type="match status" value="1"/>
</dbReference>
<evidence type="ECO:0000256" key="6">
    <source>
        <dbReference type="SAM" id="MobiDB-lite"/>
    </source>
</evidence>
<dbReference type="EMBL" id="CP031387">
    <property type="protein sequence ID" value="QPG98946.1"/>
    <property type="molecule type" value="Genomic_DNA"/>
</dbReference>
<evidence type="ECO:0000313" key="9">
    <source>
        <dbReference type="Proteomes" id="UP000594364"/>
    </source>
</evidence>
<dbReference type="SUPFAM" id="SSF56112">
    <property type="entry name" value="Protein kinase-like (PK-like)"/>
    <property type="match status" value="1"/>
</dbReference>
<sequence length="456" mass="52283">MLPNVHHFKPTAQPRNPGGYSWEDKYRRASLVQPHEPLECYIRGGFHPVALGDTFHNGRYTIRYKLGYGGYSTVWLARDTHRKQWVSLKIKQARVSTSSLDEDPDIKASMALEHKHVSSTPLSPKYFVQLLETFQHLGPNGTHTCLVTELLGPAVSSMIMLYNKMEEQETFRPDTILRASKQLLESIDAMHKSGIVHGDISPGNTAFTCQSILENEDENYILEALGGEPFIAHYTGADPLPENLPKQLLETTCWPGWFDCPDEDIRLIDWGESFPINETRSQIAQPLDLRSPETFFIGSFDYRHDLWRAGCVIHTLFYQTEPFGFPSCKEKEIQKQIQVIGPLPPKWHEQWLQMVKENPKFRPLPNDAFVPLSQSFEPRRQTIISNTESNDEIEKTDCIEEDYEALRCLLSVMEGLMQHEPENRMSAEEAVAKIHWVDHWREPGSPESPESPELVD</sequence>
<dbReference type="Pfam" id="PF00069">
    <property type="entry name" value="Pkinase"/>
    <property type="match status" value="1"/>
</dbReference>
<keyword evidence="4" id="KW-0418">Kinase</keyword>
<protein>
    <recommendedName>
        <fullName evidence="7">Protein kinase domain-containing protein</fullName>
    </recommendedName>
</protein>
<dbReference type="PROSITE" id="PS50011">
    <property type="entry name" value="PROTEIN_KINASE_DOM"/>
    <property type="match status" value="1"/>
</dbReference>